<name>A0ABR9BAK9_9RHOO</name>
<protein>
    <submittedName>
        <fullName evidence="3">Response regulator</fullName>
    </submittedName>
</protein>
<comment type="caution">
    <text evidence="3">The sequence shown here is derived from an EMBL/GenBank/DDBJ whole genome shotgun (WGS) entry which is preliminary data.</text>
</comment>
<dbReference type="InterPro" id="IPR011006">
    <property type="entry name" value="CheY-like_superfamily"/>
</dbReference>
<dbReference type="SUPFAM" id="SSF52172">
    <property type="entry name" value="CheY-like"/>
    <property type="match status" value="1"/>
</dbReference>
<dbReference type="Gene3D" id="3.40.50.2300">
    <property type="match status" value="1"/>
</dbReference>
<accession>A0ABR9BAK9</accession>
<dbReference type="PANTHER" id="PTHR44520:SF2">
    <property type="entry name" value="RESPONSE REGULATOR RCP1"/>
    <property type="match status" value="1"/>
</dbReference>
<dbReference type="PANTHER" id="PTHR44520">
    <property type="entry name" value="RESPONSE REGULATOR RCP1-RELATED"/>
    <property type="match status" value="1"/>
</dbReference>
<dbReference type="PROSITE" id="PS50110">
    <property type="entry name" value="RESPONSE_REGULATORY"/>
    <property type="match status" value="1"/>
</dbReference>
<dbReference type="Pfam" id="PF00072">
    <property type="entry name" value="Response_reg"/>
    <property type="match status" value="1"/>
</dbReference>
<reference evidence="4" key="1">
    <citation type="submission" date="2023-07" db="EMBL/GenBank/DDBJ databases">
        <title>Thauera sp. CAU 1555 isolated from sand of Yaerae Beach.</title>
        <authorList>
            <person name="Kim W."/>
        </authorList>
    </citation>
    <scope>NUCLEOTIDE SEQUENCE [LARGE SCALE GENOMIC DNA]</scope>
    <source>
        <strain evidence="4">CAU 1555</strain>
    </source>
</reference>
<feature type="modified residue" description="4-aspartylphosphate" evidence="1">
    <location>
        <position position="63"/>
    </location>
</feature>
<dbReference type="EMBL" id="JACYTO010000001">
    <property type="protein sequence ID" value="MBD8502984.1"/>
    <property type="molecule type" value="Genomic_DNA"/>
</dbReference>
<dbReference type="InterPro" id="IPR001789">
    <property type="entry name" value="Sig_transdc_resp-reg_receiver"/>
</dbReference>
<evidence type="ECO:0000256" key="1">
    <source>
        <dbReference type="PROSITE-ProRule" id="PRU00169"/>
    </source>
</evidence>
<organism evidence="3 4">
    <name type="scientific">Thauera sedimentorum</name>
    <dbReference type="NCBI Taxonomy" id="2767595"/>
    <lineage>
        <taxon>Bacteria</taxon>
        <taxon>Pseudomonadati</taxon>
        <taxon>Pseudomonadota</taxon>
        <taxon>Betaproteobacteria</taxon>
        <taxon>Rhodocyclales</taxon>
        <taxon>Zoogloeaceae</taxon>
        <taxon>Thauera</taxon>
    </lineage>
</organism>
<evidence type="ECO:0000313" key="3">
    <source>
        <dbReference type="EMBL" id="MBD8502984.1"/>
    </source>
</evidence>
<evidence type="ECO:0000259" key="2">
    <source>
        <dbReference type="PROSITE" id="PS50110"/>
    </source>
</evidence>
<feature type="domain" description="Response regulatory" evidence="2">
    <location>
        <begin position="5"/>
        <end position="130"/>
    </location>
</feature>
<dbReference type="InterPro" id="IPR052893">
    <property type="entry name" value="TCS_response_regulator"/>
</dbReference>
<gene>
    <name evidence="3" type="ORF">IFO67_08830</name>
</gene>
<proteinExistence type="predicted"/>
<keyword evidence="4" id="KW-1185">Reference proteome</keyword>
<dbReference type="RefSeq" id="WP_187717725.1">
    <property type="nucleotide sequence ID" value="NZ_JACTAH010000001.1"/>
</dbReference>
<dbReference type="Proteomes" id="UP000603602">
    <property type="component" value="Unassembled WGS sequence"/>
</dbReference>
<sequence>MAVVNILLVEDDDVDVMAVKRAFRDLKIANPLYQARDGLEALDMLRGTGGHEPLPRPYVILLDLNMPRMGGLEFLDEVRKDPELHRSVVFVMTTSADERDRVSAYDKNVSGYVLKHSPGRSFLDAVSMLEHFWRVVELPDVQ</sequence>
<keyword evidence="1" id="KW-0597">Phosphoprotein</keyword>
<dbReference type="CDD" id="cd17557">
    <property type="entry name" value="REC_Rcp-like"/>
    <property type="match status" value="1"/>
</dbReference>
<dbReference type="SMART" id="SM00448">
    <property type="entry name" value="REC"/>
    <property type="match status" value="1"/>
</dbReference>
<evidence type="ECO:0000313" key="4">
    <source>
        <dbReference type="Proteomes" id="UP000603602"/>
    </source>
</evidence>